<dbReference type="KEGG" id="pge:LG71_07360"/>
<reference evidence="12" key="2">
    <citation type="submission" date="2023-08" db="EMBL/GenBank/DDBJ databases">
        <title>WGS of pathogenic bacterial species, Los Angeles County Public Health Laboratories.</title>
        <authorList>
            <person name="Garrigues J.M."/>
            <person name="Green N.M."/>
        </authorList>
    </citation>
    <scope>NUCLEOTIDE SEQUENCE</scope>
    <source>
        <strain evidence="12">LACPHL-BACT-2023-00068</strain>
    </source>
</reference>
<evidence type="ECO:0000256" key="6">
    <source>
        <dbReference type="RuleBase" id="RU362116"/>
    </source>
</evidence>
<dbReference type="InterPro" id="IPR037925">
    <property type="entry name" value="FlgE/F/G-like"/>
</dbReference>
<dbReference type="STRING" id="61647.LG71_07360"/>
<reference evidence="11 13" key="1">
    <citation type="submission" date="2015-05" db="EMBL/GenBank/DDBJ databases">
        <title>Genome sequences of Pluralibacter gergoviae.</title>
        <authorList>
            <person name="Greninger A.L."/>
            <person name="Miller S."/>
        </authorList>
    </citation>
    <scope>NUCLEOTIDE SEQUENCE [LARGE SCALE GENOMIC DNA]</scope>
    <source>
        <strain evidence="11 13">JS81F13</strain>
    </source>
</reference>
<dbReference type="EMBL" id="ABLOKC030000016">
    <property type="protein sequence ID" value="EML1472284.1"/>
    <property type="molecule type" value="Genomic_DNA"/>
</dbReference>
<dbReference type="PATRIC" id="fig|61647.14.peg.4287"/>
<comment type="caution">
    <text evidence="11">The sequence shown here is derived from an EMBL/GenBank/DDBJ whole genome shotgun (WGS) entry which is preliminary data.</text>
</comment>
<dbReference type="Proteomes" id="UP000036196">
    <property type="component" value="Unassembled WGS sequence"/>
</dbReference>
<dbReference type="SUPFAM" id="SSF117143">
    <property type="entry name" value="Flagellar hook protein flgE"/>
    <property type="match status" value="1"/>
</dbReference>
<dbReference type="AlphaFoldDB" id="A0A089QZ42"/>
<dbReference type="InterPro" id="IPR001444">
    <property type="entry name" value="Flag_bb_rod_N"/>
</dbReference>
<dbReference type="Pfam" id="PF00460">
    <property type="entry name" value="Flg_bb_rod"/>
    <property type="match status" value="1"/>
</dbReference>
<keyword evidence="3 6" id="KW-0975">Bacterial flagellum</keyword>
<organism evidence="11 13">
    <name type="scientific">Pluralibacter gergoviae</name>
    <name type="common">Enterobacter gergoviae</name>
    <dbReference type="NCBI Taxonomy" id="61647"/>
    <lineage>
        <taxon>Bacteria</taxon>
        <taxon>Pseudomonadati</taxon>
        <taxon>Pseudomonadota</taxon>
        <taxon>Gammaproteobacteria</taxon>
        <taxon>Enterobacterales</taxon>
        <taxon>Enterobacteriaceae</taxon>
        <taxon>Pluralibacter</taxon>
    </lineage>
</organism>
<keyword evidence="11" id="KW-0966">Cell projection</keyword>
<evidence type="ECO:0000256" key="5">
    <source>
        <dbReference type="ARBA" id="ARBA00040228"/>
    </source>
</evidence>
<dbReference type="InterPro" id="IPR010930">
    <property type="entry name" value="Flg_bb/hook_C_dom"/>
</dbReference>
<dbReference type="EMBL" id="JAVDNV010000007">
    <property type="protein sequence ID" value="MDQ2309757.1"/>
    <property type="molecule type" value="Genomic_DNA"/>
</dbReference>
<evidence type="ECO:0000313" key="12">
    <source>
        <dbReference type="EMBL" id="MDQ2309757.1"/>
    </source>
</evidence>
<dbReference type="GeneID" id="61383116"/>
<dbReference type="RefSeq" id="WP_043081907.1">
    <property type="nucleotide sequence ID" value="NZ_CACVCI010000001.1"/>
</dbReference>
<evidence type="ECO:0000256" key="4">
    <source>
        <dbReference type="ARBA" id="ARBA00038560"/>
    </source>
</evidence>
<dbReference type="GO" id="GO:0071978">
    <property type="term" value="P:bacterial-type flagellum-dependent swarming motility"/>
    <property type="evidence" value="ECO:0007669"/>
    <property type="project" value="TreeGrafter"/>
</dbReference>
<dbReference type="Proteomes" id="UP001236270">
    <property type="component" value="Unassembled WGS sequence"/>
</dbReference>
<keyword evidence="13" id="KW-1185">Reference proteome</keyword>
<keyword evidence="11" id="KW-0282">Flagellum</keyword>
<feature type="domain" description="Flagellar basal-body/hook protein C-terminal" evidence="8">
    <location>
        <begin position="203"/>
        <end position="247"/>
    </location>
</feature>
<feature type="domain" description="Flagellar hook protein FlgE/F/G-like D1" evidence="9">
    <location>
        <begin position="85"/>
        <end position="145"/>
    </location>
</feature>
<dbReference type="GO" id="GO:0030694">
    <property type="term" value="C:bacterial-type flagellum basal body, rod"/>
    <property type="evidence" value="ECO:0007669"/>
    <property type="project" value="UniProtKB-UniRule"/>
</dbReference>
<comment type="subunit">
    <text evidence="4 6">The basal body constitutes a major portion of the flagellar organelle and consists of five rings (E,L,P,S, and M) mounted on a central rod. The rod consists of about 26 subunits of FlgG in the distal portion, and FlgB, FlgC and FlgF are thought to build up the proximal portion of the rod with about 6 subunits each.</text>
</comment>
<evidence type="ECO:0000313" key="13">
    <source>
        <dbReference type="Proteomes" id="UP000036196"/>
    </source>
</evidence>
<dbReference type="InterPro" id="IPR053967">
    <property type="entry name" value="LlgE_F_G-like_D1"/>
</dbReference>
<feature type="domain" description="Flagellar basal body rod protein N-terminal" evidence="7">
    <location>
        <begin position="5"/>
        <end position="35"/>
    </location>
</feature>
<evidence type="ECO:0000256" key="2">
    <source>
        <dbReference type="ARBA" id="ARBA00009677"/>
    </source>
</evidence>
<protein>
    <recommendedName>
        <fullName evidence="5 6">Flagellar basal-body rod protein FlgF</fullName>
    </recommendedName>
</protein>
<keyword evidence="11" id="KW-0969">Cilium</keyword>
<gene>
    <name evidence="11" type="primary">flgF</name>
    <name evidence="11" type="ORF">ABW06_07290</name>
    <name evidence="10" type="ORF">QEG54_003031</name>
    <name evidence="12" type="ORF">RBJ30_11710</name>
</gene>
<dbReference type="Pfam" id="PF22692">
    <property type="entry name" value="LlgE_F_G_D1"/>
    <property type="match status" value="1"/>
</dbReference>
<evidence type="ECO:0000259" key="8">
    <source>
        <dbReference type="Pfam" id="PF06429"/>
    </source>
</evidence>
<name>A0A089QZ42_PLUGE</name>
<evidence type="ECO:0000259" key="9">
    <source>
        <dbReference type="Pfam" id="PF22692"/>
    </source>
</evidence>
<dbReference type="OrthoDB" id="9804559at2"/>
<evidence type="ECO:0000256" key="1">
    <source>
        <dbReference type="ARBA" id="ARBA00004117"/>
    </source>
</evidence>
<dbReference type="PANTHER" id="PTHR30435">
    <property type="entry name" value="FLAGELLAR PROTEIN"/>
    <property type="match status" value="1"/>
</dbReference>
<evidence type="ECO:0000313" key="11">
    <source>
        <dbReference type="EMBL" id="KMK14644.1"/>
    </source>
</evidence>
<evidence type="ECO:0000256" key="3">
    <source>
        <dbReference type="ARBA" id="ARBA00023143"/>
    </source>
</evidence>
<dbReference type="Pfam" id="PF06429">
    <property type="entry name" value="Flg_bbr_C"/>
    <property type="match status" value="1"/>
</dbReference>
<dbReference type="eggNOG" id="COG4787">
    <property type="taxonomic scope" value="Bacteria"/>
</dbReference>
<dbReference type="NCBIfam" id="TIGR03506">
    <property type="entry name" value="FlgEFG_subfam"/>
    <property type="match status" value="1"/>
</dbReference>
<dbReference type="EMBL" id="LDZF01000006">
    <property type="protein sequence ID" value="KMK14644.1"/>
    <property type="molecule type" value="Genomic_DNA"/>
</dbReference>
<dbReference type="InterPro" id="IPR020013">
    <property type="entry name" value="Flagellar_FlgE/F/G"/>
</dbReference>
<dbReference type="PANTHER" id="PTHR30435:SF18">
    <property type="entry name" value="FLAGELLAR BASAL-BODY ROD PROTEIN FLGF"/>
    <property type="match status" value="1"/>
</dbReference>
<dbReference type="PROSITE" id="PS00588">
    <property type="entry name" value="FLAGELLA_BB_ROD"/>
    <property type="match status" value="1"/>
</dbReference>
<evidence type="ECO:0000313" key="10">
    <source>
        <dbReference type="EMBL" id="EML1472284.1"/>
    </source>
</evidence>
<sequence length="251" mass="25944">MDRAIYTAMGAANAALTRQSVTSNNLANAATPGFRAQLSAFRAAPVEGPSVATRTLVADSTPFNDDTMGAVNQTGRNLDVALPQNGWLAVKNADGSEGYTRAGNIEVDSEGTLRIRGLPVMGDGGAIEVPPQSALTIAPDGTITARGAGDDAKTLAPVARLKMVNARMQDLVHGDDGLFHIAPTSPNAGQAALAADPDLKLTPGALESSNVSPVKSMVDMIANARGFDMSMRTISTVDDNDKKANQLLSLS</sequence>
<reference evidence="10" key="3">
    <citation type="submission" date="2024-02" db="EMBL/GenBank/DDBJ databases">
        <authorList>
            <consortium name="Clinical and Environmental Microbiology Branch: Whole genome sequencing antimicrobial resistance pathogens in the healthcare setting"/>
        </authorList>
    </citation>
    <scope>NUCLEOTIDE SEQUENCE</scope>
    <source>
        <strain evidence="10">2021DK-00143</strain>
    </source>
</reference>
<proteinExistence type="inferred from homology"/>
<dbReference type="InterPro" id="IPR019776">
    <property type="entry name" value="Flagellar_basal_body_rod_CS"/>
</dbReference>
<evidence type="ECO:0000259" key="7">
    <source>
        <dbReference type="Pfam" id="PF00460"/>
    </source>
</evidence>
<comment type="similarity">
    <text evidence="2 6">Belongs to the flagella basal body rod proteins family.</text>
</comment>
<dbReference type="NCBIfam" id="NF009280">
    <property type="entry name" value="PRK12640.1"/>
    <property type="match status" value="1"/>
</dbReference>
<comment type="subcellular location">
    <subcellularLocation>
        <location evidence="1 6">Bacterial flagellum basal body</location>
    </subcellularLocation>
</comment>
<accession>A0A089QZ42</accession>